<dbReference type="Gene3D" id="1.10.1780.10">
    <property type="entry name" value="Clp, N-terminal domain"/>
    <property type="match status" value="1"/>
</dbReference>
<dbReference type="Pfam" id="PF00004">
    <property type="entry name" value="AAA"/>
    <property type="match status" value="1"/>
</dbReference>
<comment type="similarity">
    <text evidence="2 12">Belongs to the ClpA/ClpB family.</text>
</comment>
<evidence type="ECO:0000256" key="10">
    <source>
        <dbReference type="ARBA" id="ARBA00026057"/>
    </source>
</evidence>
<dbReference type="SUPFAM" id="SSF81923">
    <property type="entry name" value="Double Clp-N motif"/>
    <property type="match status" value="1"/>
</dbReference>
<dbReference type="FunFam" id="3.40.50.300:FF:000025">
    <property type="entry name" value="ATP-dependent Clp protease subunit"/>
    <property type="match status" value="1"/>
</dbReference>
<feature type="coiled-coil region" evidence="13">
    <location>
        <begin position="412"/>
        <end position="492"/>
    </location>
</feature>
<evidence type="ECO:0000259" key="14">
    <source>
        <dbReference type="PROSITE" id="PS51903"/>
    </source>
</evidence>
<keyword evidence="4 11" id="KW-0677">Repeat</keyword>
<reference evidence="15 16" key="1">
    <citation type="submission" date="2018-06" db="EMBL/GenBank/DDBJ databases">
        <authorList>
            <consortium name="Pathogen Informatics"/>
            <person name="Doyle S."/>
        </authorList>
    </citation>
    <scope>NUCLEOTIDE SEQUENCE [LARGE SCALE GENOMIC DNA]</scope>
    <source>
        <strain evidence="15 16">NCTC11165</strain>
    </source>
</reference>
<protein>
    <recommendedName>
        <fullName evidence="3 13">Chaperone protein ClpB</fullName>
    </recommendedName>
</protein>
<organism evidence="15 16">
    <name type="scientific">Brevundimonas diminuta</name>
    <name type="common">Pseudomonas diminuta</name>
    <dbReference type="NCBI Taxonomy" id="293"/>
    <lineage>
        <taxon>Bacteria</taxon>
        <taxon>Pseudomonadati</taxon>
        <taxon>Pseudomonadota</taxon>
        <taxon>Alphaproteobacteria</taxon>
        <taxon>Caulobacterales</taxon>
        <taxon>Caulobacteraceae</taxon>
        <taxon>Brevundimonas</taxon>
    </lineage>
</organism>
<keyword evidence="8 12" id="KW-0143">Chaperone</keyword>
<evidence type="ECO:0000313" key="15">
    <source>
        <dbReference type="EMBL" id="SPU42404.1"/>
    </source>
</evidence>
<dbReference type="PROSITE" id="PS00871">
    <property type="entry name" value="CLPAB_2"/>
    <property type="match status" value="1"/>
</dbReference>
<feature type="domain" description="Clp R" evidence="14">
    <location>
        <begin position="3"/>
        <end position="146"/>
    </location>
</feature>
<dbReference type="AlphaFoldDB" id="A0A2X1AV46"/>
<keyword evidence="5 12" id="KW-0547">Nucleotide-binding</keyword>
<accession>A0A2X1AV46</accession>
<dbReference type="Pfam" id="PF17871">
    <property type="entry name" value="AAA_lid_9"/>
    <property type="match status" value="1"/>
</dbReference>
<dbReference type="PROSITE" id="PS00870">
    <property type="entry name" value="CLPAB_1"/>
    <property type="match status" value="1"/>
</dbReference>
<dbReference type="InterPro" id="IPR018368">
    <property type="entry name" value="ClpA/B_CS1"/>
</dbReference>
<dbReference type="InterPro" id="IPR050130">
    <property type="entry name" value="ClpA_ClpB"/>
</dbReference>
<keyword evidence="7 13" id="KW-0175">Coiled coil</keyword>
<keyword evidence="6 12" id="KW-0067">ATP-binding</keyword>
<evidence type="ECO:0000256" key="8">
    <source>
        <dbReference type="ARBA" id="ARBA00023186"/>
    </source>
</evidence>
<evidence type="ECO:0000256" key="13">
    <source>
        <dbReference type="RuleBase" id="RU362034"/>
    </source>
</evidence>
<dbReference type="InterPro" id="IPR003593">
    <property type="entry name" value="AAA+_ATPase"/>
</dbReference>
<dbReference type="FunFam" id="3.40.50.300:FF:000120">
    <property type="entry name" value="ATP-dependent chaperone ClpB"/>
    <property type="match status" value="1"/>
</dbReference>
<dbReference type="Pfam" id="PF07724">
    <property type="entry name" value="AAA_2"/>
    <property type="match status" value="1"/>
</dbReference>
<comment type="function">
    <text evidence="9">Part of a stress-induced multi-chaperone system, it is involved in the recovery of the cell from heat-induced damage, in cooperation with DnaK, DnaJ and GrpE. Acts before DnaK, in the processing of protein aggregates. Protein binding stimulates the ATPase activity; ATP hydrolysis unfolds the denatured protein aggregates, which probably helps expose new hydrophobic binding sites on the surface of ClpB-bound aggregates, contributing to the solubilization and refolding of denatured protein aggregates by DnaK.</text>
</comment>
<dbReference type="SMART" id="SM01086">
    <property type="entry name" value="ClpB_D2-small"/>
    <property type="match status" value="1"/>
</dbReference>
<dbReference type="RefSeq" id="WP_128114939.1">
    <property type="nucleotide sequence ID" value="NZ_JBITVV010000005.1"/>
</dbReference>
<dbReference type="GO" id="GO:0005737">
    <property type="term" value="C:cytoplasm"/>
    <property type="evidence" value="ECO:0007669"/>
    <property type="project" value="UniProtKB-SubCell"/>
</dbReference>
<evidence type="ECO:0000256" key="6">
    <source>
        <dbReference type="ARBA" id="ARBA00022840"/>
    </source>
</evidence>
<dbReference type="CDD" id="cd00009">
    <property type="entry name" value="AAA"/>
    <property type="match status" value="1"/>
</dbReference>
<dbReference type="Proteomes" id="UP000250358">
    <property type="component" value="Unassembled WGS sequence"/>
</dbReference>
<dbReference type="FunFam" id="3.40.50.300:FF:000010">
    <property type="entry name" value="Chaperone clpB 1, putative"/>
    <property type="match status" value="1"/>
</dbReference>
<dbReference type="InterPro" id="IPR017730">
    <property type="entry name" value="Chaperonin_ClpB"/>
</dbReference>
<name>A0A2X1AV46_BREDI</name>
<dbReference type="SMART" id="SM00382">
    <property type="entry name" value="AAA"/>
    <property type="match status" value="2"/>
</dbReference>
<dbReference type="InterPro" id="IPR019489">
    <property type="entry name" value="Clp_ATPase_C"/>
</dbReference>
<comment type="subcellular location">
    <subcellularLocation>
        <location evidence="1 13">Cytoplasm</location>
    </subcellularLocation>
</comment>
<dbReference type="InterPro" id="IPR036628">
    <property type="entry name" value="Clp_N_dom_sf"/>
</dbReference>
<dbReference type="PANTHER" id="PTHR11638">
    <property type="entry name" value="ATP-DEPENDENT CLP PROTEASE"/>
    <property type="match status" value="1"/>
</dbReference>
<evidence type="ECO:0000256" key="3">
    <source>
        <dbReference type="ARBA" id="ARBA00017574"/>
    </source>
</evidence>
<dbReference type="GO" id="GO:0034605">
    <property type="term" value="P:cellular response to heat"/>
    <property type="evidence" value="ECO:0007669"/>
    <property type="project" value="TreeGrafter"/>
</dbReference>
<dbReference type="InterPro" id="IPR027417">
    <property type="entry name" value="P-loop_NTPase"/>
</dbReference>
<dbReference type="PANTHER" id="PTHR11638:SF18">
    <property type="entry name" value="HEAT SHOCK PROTEIN 104"/>
    <property type="match status" value="1"/>
</dbReference>
<dbReference type="InterPro" id="IPR041546">
    <property type="entry name" value="ClpA/ClpB_AAA_lid"/>
</dbReference>
<dbReference type="Pfam" id="PF02861">
    <property type="entry name" value="Clp_N"/>
    <property type="match status" value="1"/>
</dbReference>
<proteinExistence type="inferred from homology"/>
<dbReference type="GO" id="GO:0005524">
    <property type="term" value="F:ATP binding"/>
    <property type="evidence" value="ECO:0007669"/>
    <property type="project" value="UniProtKB-UniRule"/>
</dbReference>
<dbReference type="SUPFAM" id="SSF52540">
    <property type="entry name" value="P-loop containing nucleoside triphosphate hydrolases"/>
    <property type="match status" value="2"/>
</dbReference>
<evidence type="ECO:0000256" key="9">
    <source>
        <dbReference type="ARBA" id="ARBA00025613"/>
    </source>
</evidence>
<dbReference type="Gene3D" id="1.10.8.60">
    <property type="match status" value="1"/>
</dbReference>
<dbReference type="NCBIfam" id="TIGR03346">
    <property type="entry name" value="chaperone_ClpB"/>
    <property type="match status" value="1"/>
</dbReference>
<evidence type="ECO:0000256" key="7">
    <source>
        <dbReference type="ARBA" id="ARBA00023054"/>
    </source>
</evidence>
<comment type="subunit">
    <text evidence="13">Homohexamer; The oligomerization is ATP-dependent.</text>
</comment>
<dbReference type="Gene3D" id="3.40.50.300">
    <property type="entry name" value="P-loop containing nucleotide triphosphate hydrolases"/>
    <property type="match status" value="3"/>
</dbReference>
<comment type="subunit">
    <text evidence="10">Homohexamer. The oligomerization is ATP-dependent.</text>
</comment>
<evidence type="ECO:0000256" key="4">
    <source>
        <dbReference type="ARBA" id="ARBA00022737"/>
    </source>
</evidence>
<dbReference type="InterPro" id="IPR028299">
    <property type="entry name" value="ClpA/B_CS2"/>
</dbReference>
<dbReference type="GO" id="GO:0042026">
    <property type="term" value="P:protein refolding"/>
    <property type="evidence" value="ECO:0007669"/>
    <property type="project" value="UniProtKB-UniRule"/>
</dbReference>
<gene>
    <name evidence="13 15" type="primary">clpB</name>
    <name evidence="15" type="ORF">NCTC11165_00548</name>
</gene>
<evidence type="ECO:0000256" key="1">
    <source>
        <dbReference type="ARBA" id="ARBA00004496"/>
    </source>
</evidence>
<dbReference type="PRINTS" id="PR00300">
    <property type="entry name" value="CLPPROTEASEA"/>
</dbReference>
<evidence type="ECO:0000256" key="11">
    <source>
        <dbReference type="PROSITE-ProRule" id="PRU01251"/>
    </source>
</evidence>
<dbReference type="CDD" id="cd19499">
    <property type="entry name" value="RecA-like_ClpB_Hsp104-like"/>
    <property type="match status" value="1"/>
</dbReference>
<dbReference type="Pfam" id="PF10431">
    <property type="entry name" value="ClpB_D2-small"/>
    <property type="match status" value="1"/>
</dbReference>
<sequence length="861" mass="93778">MNLDLYSDRAKQAVQSAQSLALARRHQQFAPEHLLKVLLEERDGLARKLIDQAGGDPSAVELVTEGLLKKRPQVSGGSGQIYLDGDTARVFSAAEEAAKKAGDAFVTTERLLAAIAKEGGAAAEALKSAGVTAKKLDDAVAEIRKGKTADSAGAEDSFDALKRYARDLTEAARDGKVDPVIGRDEEIRRTIQVLARRTKNNPVLIGEPGVGKTAIVEGLALRIVNGDVPESLKDKKVLSLDMGALIAGAKYRGEFEERLKAVLNEVAAAEGQIVLFIDEMHTLVGAGKGDGAMDASNLLKPALARGELHCVGATTLDEYRKHVEKDAALARRFQPVFVSEPTVEDTVSILRGLKEKYEVHHGVRISDSAIVAAATLSNRYITDRFLPDKAIDLIDEAASRVRMAVDSKPEALDEIDRRLVQLKIEREALKKESDSASQQRLEKLEDEIADLEGQSDDMTARWKSEKDKVGQGAQLRETLDRLRAELAAAQRAGDLGRASEIAYGQIPQLEKQLADSESPAAVAAPLTPEVVDAEQIAAVVSRWTGVPVDKMLEGEREKLLKMEDELGRRVVGQDEALAAVSDAVRRARAGLNDPNKPLGSFLFLGPTGVGKTELTKALAGYLFDDDNAITRIDMSEYMEKHSVSRLIGAPPGYVGYDEGGALTEAVRRRPYQVVLFDEVEKAHPDVFNVLLQVLDDGRLTDGQGRTIDFKNTLIIMTSNLGSQFLADQPEGEDVEAVRPLVMEQVRAHFRPEFLNRIDEIILFHRLGREQMGGIVRIQLARLEKLMADRRLTLALDDSALTWLADKGYDPVYGARPLKRVIQKELVDPMAKKLLAGEIEDGSVVAVSAGADGLEIGKARVH</sequence>
<evidence type="ECO:0000313" key="16">
    <source>
        <dbReference type="Proteomes" id="UP000250358"/>
    </source>
</evidence>
<dbReference type="GO" id="GO:0016887">
    <property type="term" value="F:ATP hydrolysis activity"/>
    <property type="evidence" value="ECO:0007669"/>
    <property type="project" value="InterPro"/>
</dbReference>
<dbReference type="InterPro" id="IPR003959">
    <property type="entry name" value="ATPase_AAA_core"/>
</dbReference>
<dbReference type="PROSITE" id="PS51903">
    <property type="entry name" value="CLP_R"/>
    <property type="match status" value="1"/>
</dbReference>
<evidence type="ECO:0000256" key="5">
    <source>
        <dbReference type="ARBA" id="ARBA00022741"/>
    </source>
</evidence>
<evidence type="ECO:0000256" key="12">
    <source>
        <dbReference type="RuleBase" id="RU004432"/>
    </source>
</evidence>
<dbReference type="InterPro" id="IPR004176">
    <property type="entry name" value="Clp_R_N"/>
</dbReference>
<dbReference type="InterPro" id="IPR001270">
    <property type="entry name" value="ClpA/B"/>
</dbReference>
<keyword evidence="13" id="KW-0963">Cytoplasm</keyword>
<dbReference type="EMBL" id="UAQM01000001">
    <property type="protein sequence ID" value="SPU42404.1"/>
    <property type="molecule type" value="Genomic_DNA"/>
</dbReference>
<keyword evidence="13 15" id="KW-0346">Stress response</keyword>
<evidence type="ECO:0000256" key="2">
    <source>
        <dbReference type="ARBA" id="ARBA00008675"/>
    </source>
</evidence>